<accession>A0A1X7UUP1</accession>
<evidence type="ECO:0008006" key="2">
    <source>
        <dbReference type="Google" id="ProtNLM"/>
    </source>
</evidence>
<proteinExistence type="predicted"/>
<dbReference type="eggNOG" id="KOG0017">
    <property type="taxonomic scope" value="Eukaryota"/>
</dbReference>
<organism evidence="1">
    <name type="scientific">Amphimedon queenslandica</name>
    <name type="common">Sponge</name>
    <dbReference type="NCBI Taxonomy" id="400682"/>
    <lineage>
        <taxon>Eukaryota</taxon>
        <taxon>Metazoa</taxon>
        <taxon>Porifera</taxon>
        <taxon>Demospongiae</taxon>
        <taxon>Heteroscleromorpha</taxon>
        <taxon>Haplosclerida</taxon>
        <taxon>Niphatidae</taxon>
        <taxon>Amphimedon</taxon>
    </lineage>
</organism>
<dbReference type="AlphaFoldDB" id="A0A1X7UUP1"/>
<dbReference type="PANTHER" id="PTHR11439:SF483">
    <property type="entry name" value="PEPTIDE SYNTHASE GLIP-LIKE, PUTATIVE (AFU_ORTHOLOGUE AFUA_3G12920)-RELATED"/>
    <property type="match status" value="1"/>
</dbReference>
<protein>
    <recommendedName>
        <fullName evidence="2">Reverse transcriptase Ty1/copia-type domain-containing protein</fullName>
    </recommendedName>
</protein>
<sequence length="146" mass="16329">MKDMGDLHYYLGVKVEQHKGQKSVGMDQEQCILKLMDKYGLSQAKNAATPFDCGTKLSNEIGESREADRMLYQSMVGSLMYMYIANASRPDISYAVGVVSRYCLAQSHPHMNTVKQIFCCLKKTSNLCLTFQKQSQSSLTGFSDAD</sequence>
<dbReference type="PANTHER" id="PTHR11439">
    <property type="entry name" value="GAG-POL-RELATED RETROTRANSPOSON"/>
    <property type="match status" value="1"/>
</dbReference>
<dbReference type="InParanoid" id="A0A1X7UUP1"/>
<dbReference type="OMA" id="YIANASR"/>
<reference evidence="1" key="1">
    <citation type="submission" date="2017-05" db="UniProtKB">
        <authorList>
            <consortium name="EnsemblMetazoa"/>
        </authorList>
    </citation>
    <scope>IDENTIFICATION</scope>
</reference>
<name>A0A1X7UUP1_AMPQE</name>
<dbReference type="EnsemblMetazoa" id="Aqu2.1.31695_001">
    <property type="protein sequence ID" value="Aqu2.1.31695_001"/>
    <property type="gene ID" value="Aqu2.1.31695"/>
</dbReference>
<evidence type="ECO:0000313" key="1">
    <source>
        <dbReference type="EnsemblMetazoa" id="Aqu2.1.31695_001"/>
    </source>
</evidence>
<dbReference type="STRING" id="400682.A0A1X7UUP1"/>